<sequence>MKIKLLSNMYPSATDKLFGVFVKKTVFALEENAAVFTQKIVIRGKRNSTIKKLLTYTKYYIKAIFSVLHREHDLVYIHFLTHNLALIPWYKWLQKKPIVLNLHGSDISAIKPNSILDHWQNNVLKNIDALVVPSLYFKRVVQKRYPSLDIPCFIYPSGGINTALFYPDVSKRKALQMAYVSRIDEGKGWQDFLAIYTQLNKAGIAIKAVIAGDGNQKNMLLEAIAENPFKEGIDFRGFQEKEKLAEIYQQAELFIFPTELPESLGLVGLEAMACKSILFARNIGGATGYVQSGVNGFLFNSVPEAVQQIKNYLALPIDKQNQIQEKAYATAQTYETKQVAANLYANFKELCS</sequence>
<reference evidence="3" key="1">
    <citation type="journal article" date="2019" name="Int. J. Syst. Evol. Microbiol.">
        <title>The Global Catalogue of Microorganisms (GCM) 10K type strain sequencing project: providing services to taxonomists for standard genome sequencing and annotation.</title>
        <authorList>
            <consortium name="The Broad Institute Genomics Platform"/>
            <consortium name="The Broad Institute Genome Sequencing Center for Infectious Disease"/>
            <person name="Wu L."/>
            <person name="Ma J."/>
        </authorList>
    </citation>
    <scope>NUCLEOTIDE SEQUENCE [LARGE SCALE GENOMIC DNA]</scope>
    <source>
        <strain evidence="3">KCTC 42255</strain>
    </source>
</reference>
<dbReference type="Gene3D" id="3.40.50.2000">
    <property type="entry name" value="Glycogen Phosphorylase B"/>
    <property type="match status" value="2"/>
</dbReference>
<evidence type="ECO:0000313" key="3">
    <source>
        <dbReference type="Proteomes" id="UP001597357"/>
    </source>
</evidence>
<dbReference type="GO" id="GO:0016757">
    <property type="term" value="F:glycosyltransferase activity"/>
    <property type="evidence" value="ECO:0007669"/>
    <property type="project" value="UniProtKB-KW"/>
</dbReference>
<dbReference type="Pfam" id="PF00534">
    <property type="entry name" value="Glycos_transf_1"/>
    <property type="match status" value="1"/>
</dbReference>
<dbReference type="EMBL" id="JBHULZ010000041">
    <property type="protein sequence ID" value="MFD2698171.1"/>
    <property type="molecule type" value="Genomic_DNA"/>
</dbReference>
<comment type="caution">
    <text evidence="2">The sequence shown here is derived from an EMBL/GenBank/DDBJ whole genome shotgun (WGS) entry which is preliminary data.</text>
</comment>
<evidence type="ECO:0000313" key="2">
    <source>
        <dbReference type="EMBL" id="MFD2698171.1"/>
    </source>
</evidence>
<organism evidence="2 3">
    <name type="scientific">Mesonia sediminis</name>
    <dbReference type="NCBI Taxonomy" id="1703946"/>
    <lineage>
        <taxon>Bacteria</taxon>
        <taxon>Pseudomonadati</taxon>
        <taxon>Bacteroidota</taxon>
        <taxon>Flavobacteriia</taxon>
        <taxon>Flavobacteriales</taxon>
        <taxon>Flavobacteriaceae</taxon>
        <taxon>Mesonia</taxon>
    </lineage>
</organism>
<accession>A0ABW5SEE6</accession>
<dbReference type="RefSeq" id="WP_379047294.1">
    <property type="nucleotide sequence ID" value="NZ_JBHULZ010000041.1"/>
</dbReference>
<name>A0ABW5SEE6_9FLAO</name>
<dbReference type="InterPro" id="IPR001296">
    <property type="entry name" value="Glyco_trans_1"/>
</dbReference>
<dbReference type="Proteomes" id="UP001597357">
    <property type="component" value="Unassembled WGS sequence"/>
</dbReference>
<gene>
    <name evidence="2" type="ORF">ACFSQ0_09230</name>
</gene>
<protein>
    <submittedName>
        <fullName evidence="2">Glycosyltransferase family 4 protein</fullName>
        <ecNumber evidence="2">2.4.-.-</ecNumber>
    </submittedName>
</protein>
<keyword evidence="3" id="KW-1185">Reference proteome</keyword>
<feature type="domain" description="Glycosyl transferase family 1" evidence="1">
    <location>
        <begin position="173"/>
        <end position="328"/>
    </location>
</feature>
<dbReference type="PANTHER" id="PTHR45947:SF3">
    <property type="entry name" value="SULFOQUINOVOSYL TRANSFERASE SQD2"/>
    <property type="match status" value="1"/>
</dbReference>
<evidence type="ECO:0000259" key="1">
    <source>
        <dbReference type="Pfam" id="PF00534"/>
    </source>
</evidence>
<dbReference type="EC" id="2.4.-.-" evidence="2"/>
<dbReference type="PANTHER" id="PTHR45947">
    <property type="entry name" value="SULFOQUINOVOSYL TRANSFERASE SQD2"/>
    <property type="match status" value="1"/>
</dbReference>
<keyword evidence="2" id="KW-0328">Glycosyltransferase</keyword>
<dbReference type="InterPro" id="IPR050194">
    <property type="entry name" value="Glycosyltransferase_grp1"/>
</dbReference>
<dbReference type="CDD" id="cd03801">
    <property type="entry name" value="GT4_PimA-like"/>
    <property type="match status" value="1"/>
</dbReference>
<proteinExistence type="predicted"/>
<keyword evidence="2" id="KW-0808">Transferase</keyword>
<dbReference type="SUPFAM" id="SSF53756">
    <property type="entry name" value="UDP-Glycosyltransferase/glycogen phosphorylase"/>
    <property type="match status" value="1"/>
</dbReference>